<dbReference type="PROSITE" id="PS50109">
    <property type="entry name" value="HIS_KIN"/>
    <property type="match status" value="1"/>
</dbReference>
<feature type="transmembrane region" description="Helical" evidence="6">
    <location>
        <begin position="21"/>
        <end position="40"/>
    </location>
</feature>
<dbReference type="InterPro" id="IPR050736">
    <property type="entry name" value="Sensor_HK_Regulatory"/>
</dbReference>
<feature type="transmembrane region" description="Helical" evidence="6">
    <location>
        <begin position="117"/>
        <end position="133"/>
    </location>
</feature>
<dbReference type="Proteomes" id="UP000198967">
    <property type="component" value="Unassembled WGS sequence"/>
</dbReference>
<comment type="catalytic activity">
    <reaction evidence="1">
        <text>ATP + protein L-histidine = ADP + protein N-phospho-L-histidine.</text>
        <dbReference type="EC" id="2.7.13.3"/>
    </reaction>
</comment>
<reference evidence="8 9" key="1">
    <citation type="submission" date="2016-10" db="EMBL/GenBank/DDBJ databases">
        <authorList>
            <person name="de Groot N.N."/>
        </authorList>
    </citation>
    <scope>NUCLEOTIDE SEQUENCE [LARGE SCALE GENOMIC DNA]</scope>
    <source>
        <strain evidence="8 9">CGMCC 4.3143</strain>
    </source>
</reference>
<dbReference type="AlphaFoldDB" id="A0A1G7Z6N5"/>
<evidence type="ECO:0000313" key="8">
    <source>
        <dbReference type="EMBL" id="SDH04265.1"/>
    </source>
</evidence>
<feature type="transmembrane region" description="Helical" evidence="6">
    <location>
        <begin position="231"/>
        <end position="252"/>
    </location>
</feature>
<dbReference type="STRING" id="366584.SAMN05216377_11846"/>
<dbReference type="GO" id="GO:0004673">
    <property type="term" value="F:protein histidine kinase activity"/>
    <property type="evidence" value="ECO:0007669"/>
    <property type="project" value="UniProtKB-EC"/>
</dbReference>
<keyword evidence="3" id="KW-0808">Transferase</keyword>
<dbReference type="SMART" id="SM00387">
    <property type="entry name" value="HATPase_c"/>
    <property type="match status" value="1"/>
</dbReference>
<feature type="transmembrane region" description="Helical" evidence="6">
    <location>
        <begin position="172"/>
        <end position="191"/>
    </location>
</feature>
<evidence type="ECO:0000256" key="6">
    <source>
        <dbReference type="SAM" id="Phobius"/>
    </source>
</evidence>
<dbReference type="OrthoDB" id="9786919at2"/>
<dbReference type="RefSeq" id="WP_143030192.1">
    <property type="nucleotide sequence ID" value="NZ_FNBE01000018.1"/>
</dbReference>
<evidence type="ECO:0000313" key="9">
    <source>
        <dbReference type="Proteomes" id="UP000198967"/>
    </source>
</evidence>
<dbReference type="InterPro" id="IPR036890">
    <property type="entry name" value="HATPase_C_sf"/>
</dbReference>
<dbReference type="Gene3D" id="3.30.565.10">
    <property type="entry name" value="Histidine kinase-like ATPase, C-terminal domain"/>
    <property type="match status" value="1"/>
</dbReference>
<dbReference type="PRINTS" id="PR00344">
    <property type="entry name" value="BCTRLSENSOR"/>
</dbReference>
<dbReference type="GO" id="GO:0000160">
    <property type="term" value="P:phosphorelay signal transduction system"/>
    <property type="evidence" value="ECO:0007669"/>
    <property type="project" value="UniProtKB-KW"/>
</dbReference>
<keyword evidence="6" id="KW-1133">Transmembrane helix</keyword>
<dbReference type="Pfam" id="PF02518">
    <property type="entry name" value="HATPase_c"/>
    <property type="match status" value="1"/>
</dbReference>
<evidence type="ECO:0000256" key="1">
    <source>
        <dbReference type="ARBA" id="ARBA00000085"/>
    </source>
</evidence>
<dbReference type="SUPFAM" id="SSF55874">
    <property type="entry name" value="ATPase domain of HSP90 chaperone/DNA topoisomerase II/histidine kinase"/>
    <property type="match status" value="1"/>
</dbReference>
<feature type="transmembrane region" description="Helical" evidence="6">
    <location>
        <begin position="86"/>
        <end position="105"/>
    </location>
</feature>
<dbReference type="EC" id="2.7.13.3" evidence="2"/>
<dbReference type="EMBL" id="FNBE01000018">
    <property type="protein sequence ID" value="SDH04265.1"/>
    <property type="molecule type" value="Genomic_DNA"/>
</dbReference>
<dbReference type="InterPro" id="IPR005467">
    <property type="entry name" value="His_kinase_dom"/>
</dbReference>
<keyword evidence="9" id="KW-1185">Reference proteome</keyword>
<keyword evidence="5" id="KW-0902">Two-component regulatory system</keyword>
<evidence type="ECO:0000256" key="5">
    <source>
        <dbReference type="ARBA" id="ARBA00023012"/>
    </source>
</evidence>
<gene>
    <name evidence="8" type="ORF">SAMN05216377_11846</name>
</gene>
<proteinExistence type="predicted"/>
<keyword evidence="6" id="KW-0812">Transmembrane</keyword>
<organism evidence="8 9">
    <name type="scientific">Pseudonocardia oroxyli</name>
    <dbReference type="NCBI Taxonomy" id="366584"/>
    <lineage>
        <taxon>Bacteria</taxon>
        <taxon>Bacillati</taxon>
        <taxon>Actinomycetota</taxon>
        <taxon>Actinomycetes</taxon>
        <taxon>Pseudonocardiales</taxon>
        <taxon>Pseudonocardiaceae</taxon>
        <taxon>Pseudonocardia</taxon>
    </lineage>
</organism>
<keyword evidence="4 8" id="KW-0418">Kinase</keyword>
<evidence type="ECO:0000256" key="2">
    <source>
        <dbReference type="ARBA" id="ARBA00012438"/>
    </source>
</evidence>
<dbReference type="InterPro" id="IPR003594">
    <property type="entry name" value="HATPase_dom"/>
</dbReference>
<keyword evidence="6" id="KW-0472">Membrane</keyword>
<sequence>MATGVTSAVGRLRRARFTSRMGIDVGALVVLCTGVVVLASSQRILDWVHEEFVVDLLTLVAAGVGAATAILALIGSRVLGEARLAWLAAALVLYCVVVLPWTALGTAESTAARVSRMLAYATALVLLVFALRAPRRMGAWGGWLIMLVGGGASLLALFVVPDLGPFTEVLTGPVYTTVLVIGWAAAAVLGVVDAARRQSGPRLRAGLGLVVLAGAQLYRTANGARVPATDLVFPALRLVGLVVVLVGLLQIVGRGVRRLQEENFVQQEELAVAALHMERAAAHTAERNHELRNGLAGLAGITHLLSAEVDGPDQERLRGAVLAELGRLHTILESTTDPERLAALAGATDAEDYLVEPMLAGLVELQRAQGRDVRLEVPDGLHARGDSAVVAQIVTNLLTNCERHAAGTPVLVRAFSEQDTVVIEVRDHGPGLPPGREGIVLVRGVHDPRAGGSGLGLHISRELAEGQGGSLSLRTVEDPRGCAARLSIPAVDAERPAADAIAP</sequence>
<evidence type="ECO:0000259" key="7">
    <source>
        <dbReference type="PROSITE" id="PS50109"/>
    </source>
</evidence>
<dbReference type="PANTHER" id="PTHR43711:SF32">
    <property type="entry name" value="SENSOR-TYPE HISTIDINE KINASE PRRB"/>
    <property type="match status" value="1"/>
</dbReference>
<dbReference type="InterPro" id="IPR004358">
    <property type="entry name" value="Sig_transdc_His_kin-like_C"/>
</dbReference>
<name>A0A1G7Z6N5_PSEOR</name>
<feature type="domain" description="Histidine kinase" evidence="7">
    <location>
        <begin position="286"/>
        <end position="492"/>
    </location>
</feature>
<evidence type="ECO:0000256" key="3">
    <source>
        <dbReference type="ARBA" id="ARBA00022679"/>
    </source>
</evidence>
<feature type="transmembrane region" description="Helical" evidence="6">
    <location>
        <begin position="140"/>
        <end position="160"/>
    </location>
</feature>
<feature type="transmembrane region" description="Helical" evidence="6">
    <location>
        <begin position="52"/>
        <end position="74"/>
    </location>
</feature>
<protein>
    <recommendedName>
        <fullName evidence="2">histidine kinase</fullName>
        <ecNumber evidence="2">2.7.13.3</ecNumber>
    </recommendedName>
</protein>
<evidence type="ECO:0000256" key="4">
    <source>
        <dbReference type="ARBA" id="ARBA00022777"/>
    </source>
</evidence>
<accession>A0A1G7Z6N5</accession>
<dbReference type="PANTHER" id="PTHR43711">
    <property type="entry name" value="TWO-COMPONENT HISTIDINE KINASE"/>
    <property type="match status" value="1"/>
</dbReference>